<accession>A0A845QRW1</accession>
<evidence type="ECO:0000313" key="3">
    <source>
        <dbReference type="EMBL" id="NBI05537.1"/>
    </source>
</evidence>
<dbReference type="InterPro" id="IPR006286">
    <property type="entry name" value="C56_PfpI-like"/>
</dbReference>
<keyword evidence="4" id="KW-1185">Reference proteome</keyword>
<name>A0A845QRW1_9CLOT</name>
<dbReference type="EMBL" id="QXXA01000003">
    <property type="protein sequence ID" value="NBI05537.1"/>
    <property type="molecule type" value="Genomic_DNA"/>
</dbReference>
<sequence length="169" mass="18851">MKKIALLVENMYEDIELLWPLYRLKEERFDVDLIGTEKDTIYKGKNGVPTKSNLASSDINSGDYDAVVIPGGYSPDKMRACKATKDFVKDMNNKGKVIAAICHGPWMIASTCDIKGKKLTSYHTIKDDLINAGATYKDEDVVVDGNIITSRSPEDLIAFTTKIIENLNR</sequence>
<feature type="domain" description="DJ-1/PfpI" evidence="2">
    <location>
        <begin position="2"/>
        <end position="165"/>
    </location>
</feature>
<gene>
    <name evidence="3" type="ORF">D3Z33_01560</name>
</gene>
<protein>
    <submittedName>
        <fullName evidence="3">Type 1 glutamine amidotransferase</fullName>
    </submittedName>
</protein>
<dbReference type="AlphaFoldDB" id="A0A845QRW1"/>
<dbReference type="SUPFAM" id="SSF52317">
    <property type="entry name" value="Class I glutamine amidotransferase-like"/>
    <property type="match status" value="1"/>
</dbReference>
<dbReference type="NCBIfam" id="TIGR01382">
    <property type="entry name" value="PfpI"/>
    <property type="match status" value="1"/>
</dbReference>
<dbReference type="RefSeq" id="WP_160196047.1">
    <property type="nucleotide sequence ID" value="NZ_QXXA01000003.1"/>
</dbReference>
<keyword evidence="3" id="KW-0315">Glutamine amidotransferase</keyword>
<dbReference type="Pfam" id="PF01965">
    <property type="entry name" value="DJ-1_PfpI"/>
    <property type="match status" value="1"/>
</dbReference>
<dbReference type="InterPro" id="IPR029062">
    <property type="entry name" value="Class_I_gatase-like"/>
</dbReference>
<evidence type="ECO:0000313" key="4">
    <source>
        <dbReference type="Proteomes" id="UP000467132"/>
    </source>
</evidence>
<dbReference type="OrthoDB" id="9800516at2"/>
<proteinExistence type="inferred from homology"/>
<dbReference type="GO" id="GO:0016740">
    <property type="term" value="F:transferase activity"/>
    <property type="evidence" value="ECO:0007669"/>
    <property type="project" value="UniProtKB-KW"/>
</dbReference>
<evidence type="ECO:0000256" key="1">
    <source>
        <dbReference type="ARBA" id="ARBA00008542"/>
    </source>
</evidence>
<dbReference type="PROSITE" id="PS51276">
    <property type="entry name" value="PEPTIDASE_C56_PFPI"/>
    <property type="match status" value="1"/>
</dbReference>
<dbReference type="InterPro" id="IPR002818">
    <property type="entry name" value="DJ-1/PfpI"/>
</dbReference>
<dbReference type="PANTHER" id="PTHR42733:SF13">
    <property type="entry name" value="DJ-1_PFPI DOMAIN-CONTAINING PROTEIN"/>
    <property type="match status" value="1"/>
</dbReference>
<dbReference type="CDD" id="cd03134">
    <property type="entry name" value="GATase1_PfpI_like"/>
    <property type="match status" value="1"/>
</dbReference>
<dbReference type="PANTHER" id="PTHR42733">
    <property type="entry name" value="DJ-1 PROTEIN"/>
    <property type="match status" value="1"/>
</dbReference>
<comment type="caution">
    <text evidence="3">The sequence shown here is derived from an EMBL/GenBank/DDBJ whole genome shotgun (WGS) entry which is preliminary data.</text>
</comment>
<keyword evidence="3" id="KW-0808">Transferase</keyword>
<dbReference type="Proteomes" id="UP000467132">
    <property type="component" value="Unassembled WGS sequence"/>
</dbReference>
<evidence type="ECO:0000259" key="2">
    <source>
        <dbReference type="Pfam" id="PF01965"/>
    </source>
</evidence>
<comment type="similarity">
    <text evidence="1">Belongs to the peptidase C56 family.</text>
</comment>
<reference evidence="3 4" key="1">
    <citation type="submission" date="2018-08" db="EMBL/GenBank/DDBJ databases">
        <title>Murine metabolic-syndrome-specific gut microbial biobank.</title>
        <authorList>
            <person name="Liu C."/>
        </authorList>
    </citation>
    <scope>NUCLEOTIDE SEQUENCE [LARGE SCALE GENOMIC DNA]</scope>
    <source>
        <strain evidence="3 4">583</strain>
    </source>
</reference>
<dbReference type="Gene3D" id="3.40.50.880">
    <property type="match status" value="1"/>
</dbReference>
<organism evidence="3 4">
    <name type="scientific">Senegalia massiliensis</name>
    <dbReference type="NCBI Taxonomy" id="1720316"/>
    <lineage>
        <taxon>Bacteria</taxon>
        <taxon>Bacillati</taxon>
        <taxon>Bacillota</taxon>
        <taxon>Clostridia</taxon>
        <taxon>Eubacteriales</taxon>
        <taxon>Clostridiaceae</taxon>
        <taxon>Senegalia</taxon>
    </lineage>
</organism>